<reference evidence="7" key="2">
    <citation type="journal article" date="2021" name="Int. J. Syst. Evol. Microbiol.">
        <title>Bradyrhizobium septentrionale sp. nov. (sv. septentrionale) and Bradyrhizobium quebecense sp. nov. (sv. septentrionale) associated with legumes native to Canada possess rearranged symbiosis genes and numerous insertion sequences.</title>
        <authorList>
            <person name="Bromfield E.S.P."/>
            <person name="Cloutier S."/>
        </authorList>
    </citation>
    <scope>NUCLEOTIDE SEQUENCE</scope>
    <source>
        <strain evidence="7">5S5</strain>
    </source>
</reference>
<dbReference type="Gene3D" id="3.40.190.10">
    <property type="entry name" value="Periplasmic binding protein-like II"/>
    <property type="match status" value="2"/>
</dbReference>
<dbReference type="SUPFAM" id="SSF53850">
    <property type="entry name" value="Periplasmic binding protein-like II"/>
    <property type="match status" value="1"/>
</dbReference>
<dbReference type="InterPro" id="IPR006059">
    <property type="entry name" value="SBP"/>
</dbReference>
<gene>
    <name evidence="6" type="ORF">HAP48_017145</name>
    <name evidence="7" type="ORF">WDK88_28015</name>
</gene>
<dbReference type="PANTHER" id="PTHR43649:SF34">
    <property type="entry name" value="ABC TRANSPORTER PERIPLASMIC-BINDING PROTEIN YCJN-RELATED"/>
    <property type="match status" value="1"/>
</dbReference>
<dbReference type="InterPro" id="IPR050490">
    <property type="entry name" value="Bact_solute-bd_prot1"/>
</dbReference>
<evidence type="ECO:0000256" key="5">
    <source>
        <dbReference type="ARBA" id="ARBA00022764"/>
    </source>
</evidence>
<evidence type="ECO:0000313" key="7">
    <source>
        <dbReference type="EMBL" id="WXC77287.1"/>
    </source>
</evidence>
<evidence type="ECO:0000256" key="1">
    <source>
        <dbReference type="ARBA" id="ARBA00004418"/>
    </source>
</evidence>
<dbReference type="AlphaFoldDB" id="A0A973VZX7"/>
<evidence type="ECO:0000313" key="8">
    <source>
        <dbReference type="Proteomes" id="UP001432046"/>
    </source>
</evidence>
<keyword evidence="8" id="KW-1185">Reference proteome</keyword>
<protein>
    <submittedName>
        <fullName evidence="6">Extracellular solute-binding protein</fullName>
    </submittedName>
</protein>
<comment type="subcellular location">
    <subcellularLocation>
        <location evidence="1">Periplasm</location>
    </subcellularLocation>
</comment>
<dbReference type="RefSeq" id="WP_166204110.1">
    <property type="nucleotide sequence ID" value="NZ_CP088285.1"/>
</dbReference>
<dbReference type="EMBL" id="JAAOLE020000001">
    <property type="protein sequence ID" value="NVI44645.1"/>
    <property type="molecule type" value="Genomic_DNA"/>
</dbReference>
<accession>A0A973VZX7</accession>
<name>A0A973VZX7_9BRAD</name>
<dbReference type="GO" id="GO:0042597">
    <property type="term" value="C:periplasmic space"/>
    <property type="evidence" value="ECO:0007669"/>
    <property type="project" value="UniProtKB-SubCell"/>
</dbReference>
<evidence type="ECO:0000313" key="6">
    <source>
        <dbReference type="EMBL" id="NVI44645.1"/>
    </source>
</evidence>
<reference evidence="6" key="1">
    <citation type="submission" date="2020-06" db="EMBL/GenBank/DDBJ databases">
        <title>Whole Genome Sequence of Bradyrhizobium sp. Strain 1S1.</title>
        <authorList>
            <person name="Bromfield E.S.P."/>
            <person name="Cloutier S."/>
        </authorList>
    </citation>
    <scope>NUCLEOTIDE SEQUENCE [LARGE SCALE GENOMIC DNA]</scope>
    <source>
        <strain evidence="6">1S1</strain>
    </source>
</reference>
<comment type="similarity">
    <text evidence="2">Belongs to the bacterial solute-binding protein 1 family.</text>
</comment>
<dbReference type="Proteomes" id="UP001432046">
    <property type="component" value="Chromosome"/>
</dbReference>
<keyword evidence="5" id="KW-0574">Periplasm</keyword>
<evidence type="ECO:0000256" key="2">
    <source>
        <dbReference type="ARBA" id="ARBA00008520"/>
    </source>
</evidence>
<sequence>MSFKKFDQQTFIVDTANAYTNGQISKREFLRKLGLAGVGFSAFSLGMLGNPRGLRRGSLLGTPAYADGLPDNQAKWLKEVGSKFKGAKIRYSTESTPPSVILNQIKKEFTDPTGIEVEVEIVPLEQVLAKATQDVQGQLGSYDLYYLDQSWISMFQPDCIDPVAYYKDKPELAMPDFDWDDFSKPLVKNVAQVDGQWMGIPFDIPIFTLMYRKDILEKHKIAVPTTYEDYLAAARQITEAEKGNGIFGTGLQAKSGHYSLECDWSQAVWGHGGSIFNKNKKFSGNDEQGIAGLKWYQDLLKVSPPNSTASTWDGQFEMMHSGQIALAQSWDEFFPGLDADDSKVKGLWEPAKPLTAKKLRPASEAGFNEQPNLGHQGGSCISLSKYSKNKEAAWIFMQWGCCKEIMTRCTLLGGFAPMRNSSFADPRVKAKAKVGAGTTRHLETVKWVIDNAMATEPHMALWAGLSTNEIPTELGKLLTGQAYGGDPKACMDALAKQIDAQVKDAGLL</sequence>
<reference evidence="7" key="3">
    <citation type="submission" date="2024-03" db="EMBL/GenBank/DDBJ databases">
        <authorList>
            <person name="Bromfield E.S.P."/>
            <person name="Cloutier S."/>
        </authorList>
    </citation>
    <scope>NUCLEOTIDE SEQUENCE</scope>
    <source>
        <strain evidence="7">5S5</strain>
    </source>
</reference>
<keyword evidence="3" id="KW-0813">Transport</keyword>
<dbReference type="Pfam" id="PF13416">
    <property type="entry name" value="SBP_bac_8"/>
    <property type="match status" value="1"/>
</dbReference>
<keyword evidence="4" id="KW-0732">Signal</keyword>
<dbReference type="EMBL" id="CP147711">
    <property type="protein sequence ID" value="WXC77287.1"/>
    <property type="molecule type" value="Genomic_DNA"/>
</dbReference>
<organism evidence="6">
    <name type="scientific">Bradyrhizobium septentrionale</name>
    <dbReference type="NCBI Taxonomy" id="1404411"/>
    <lineage>
        <taxon>Bacteria</taxon>
        <taxon>Pseudomonadati</taxon>
        <taxon>Pseudomonadota</taxon>
        <taxon>Alphaproteobacteria</taxon>
        <taxon>Hyphomicrobiales</taxon>
        <taxon>Nitrobacteraceae</taxon>
        <taxon>Bradyrhizobium</taxon>
    </lineage>
</organism>
<evidence type="ECO:0000256" key="3">
    <source>
        <dbReference type="ARBA" id="ARBA00022448"/>
    </source>
</evidence>
<evidence type="ECO:0000256" key="4">
    <source>
        <dbReference type="ARBA" id="ARBA00022729"/>
    </source>
</evidence>
<proteinExistence type="inferred from homology"/>
<dbReference type="PANTHER" id="PTHR43649">
    <property type="entry name" value="ARABINOSE-BINDING PROTEIN-RELATED"/>
    <property type="match status" value="1"/>
</dbReference>